<dbReference type="Gene3D" id="2.40.50.140">
    <property type="entry name" value="Nucleic acid-binding proteins"/>
    <property type="match status" value="1"/>
</dbReference>
<sequence>MGFKFDIIVFVINDSPPSYASNGSRIHHHGLSISLSNRFGTTIQIDPPYPQAIELKTWYS</sequence>
<organism evidence="1 2">
    <name type="scientific">Solanum commersonii</name>
    <name type="common">Commerson's wild potato</name>
    <name type="synonym">Commerson's nightshade</name>
    <dbReference type="NCBI Taxonomy" id="4109"/>
    <lineage>
        <taxon>Eukaryota</taxon>
        <taxon>Viridiplantae</taxon>
        <taxon>Streptophyta</taxon>
        <taxon>Embryophyta</taxon>
        <taxon>Tracheophyta</taxon>
        <taxon>Spermatophyta</taxon>
        <taxon>Magnoliopsida</taxon>
        <taxon>eudicotyledons</taxon>
        <taxon>Gunneridae</taxon>
        <taxon>Pentapetalae</taxon>
        <taxon>asterids</taxon>
        <taxon>lamiids</taxon>
        <taxon>Solanales</taxon>
        <taxon>Solanaceae</taxon>
        <taxon>Solanoideae</taxon>
        <taxon>Solaneae</taxon>
        <taxon>Solanum</taxon>
    </lineage>
</organism>
<name>A0A9J5XEP8_SOLCO</name>
<accession>A0A9J5XEP8</accession>
<dbReference type="EMBL" id="JACXVP010000009">
    <property type="protein sequence ID" value="KAG5586103.1"/>
    <property type="molecule type" value="Genomic_DNA"/>
</dbReference>
<dbReference type="AlphaFoldDB" id="A0A9J5XEP8"/>
<keyword evidence="2" id="KW-1185">Reference proteome</keyword>
<dbReference type="InterPro" id="IPR012340">
    <property type="entry name" value="NA-bd_OB-fold"/>
</dbReference>
<dbReference type="Proteomes" id="UP000824120">
    <property type="component" value="Chromosome 9"/>
</dbReference>
<evidence type="ECO:0000313" key="1">
    <source>
        <dbReference type="EMBL" id="KAG5586103.1"/>
    </source>
</evidence>
<gene>
    <name evidence="1" type="ORF">H5410_046537</name>
</gene>
<evidence type="ECO:0000313" key="2">
    <source>
        <dbReference type="Proteomes" id="UP000824120"/>
    </source>
</evidence>
<proteinExistence type="predicted"/>
<protein>
    <submittedName>
        <fullName evidence="1">Uncharacterized protein</fullName>
    </submittedName>
</protein>
<comment type="caution">
    <text evidence="1">The sequence shown here is derived from an EMBL/GenBank/DDBJ whole genome shotgun (WGS) entry which is preliminary data.</text>
</comment>
<reference evidence="1 2" key="1">
    <citation type="submission" date="2020-09" db="EMBL/GenBank/DDBJ databases">
        <title>De no assembly of potato wild relative species, Solanum commersonii.</title>
        <authorList>
            <person name="Cho K."/>
        </authorList>
    </citation>
    <scope>NUCLEOTIDE SEQUENCE [LARGE SCALE GENOMIC DNA]</scope>
    <source>
        <strain evidence="1">LZ3.2</strain>
        <tissue evidence="1">Leaf</tissue>
    </source>
</reference>